<evidence type="ECO:0000256" key="3">
    <source>
        <dbReference type="ARBA" id="ARBA00023136"/>
    </source>
</evidence>
<sequence length="216" mass="24355">MRYINNTEVSLGNNLNVWFAPSPEGGYYFNAPTQNYVDAFTEKTTTNQDDPRLDASIGRQGKPWFNNTTFSSAWSEATGYLVRKYNEDMTAGLAKSQSTVPYHAIRYADILLMKAEAINELGGTDAVSKTAAEVNKVRTRAGLAATSANTQATLRTVIRNERRKELGFEFHRFFDLMRWGKETAEAALGTDLNWTEPRFYFPLPQSELDTNQALQK</sequence>
<evidence type="ECO:0000256" key="4">
    <source>
        <dbReference type="ARBA" id="ARBA00023237"/>
    </source>
</evidence>
<evidence type="ECO:0000313" key="6">
    <source>
        <dbReference type="EMBL" id="MPN10052.1"/>
    </source>
</evidence>
<evidence type="ECO:0000259" key="5">
    <source>
        <dbReference type="Pfam" id="PF07980"/>
    </source>
</evidence>
<keyword evidence="3" id="KW-0472">Membrane</keyword>
<comment type="subcellular location">
    <subcellularLocation>
        <location evidence="1">Cell outer membrane</location>
    </subcellularLocation>
</comment>
<organism evidence="6">
    <name type="scientific">bioreactor metagenome</name>
    <dbReference type="NCBI Taxonomy" id="1076179"/>
    <lineage>
        <taxon>unclassified sequences</taxon>
        <taxon>metagenomes</taxon>
        <taxon>ecological metagenomes</taxon>
    </lineage>
</organism>
<gene>
    <name evidence="6" type="ORF">SDC9_157345</name>
</gene>
<keyword evidence="4" id="KW-0998">Cell outer membrane</keyword>
<protein>
    <recommendedName>
        <fullName evidence="5">RagB/SusD domain-containing protein</fullName>
    </recommendedName>
</protein>
<dbReference type="AlphaFoldDB" id="A0A645F920"/>
<dbReference type="Pfam" id="PF07980">
    <property type="entry name" value="SusD_RagB"/>
    <property type="match status" value="1"/>
</dbReference>
<keyword evidence="2" id="KW-0732">Signal</keyword>
<reference evidence="6" key="1">
    <citation type="submission" date="2019-08" db="EMBL/GenBank/DDBJ databases">
        <authorList>
            <person name="Kucharzyk K."/>
            <person name="Murdoch R.W."/>
            <person name="Higgins S."/>
            <person name="Loffler F."/>
        </authorList>
    </citation>
    <scope>NUCLEOTIDE SEQUENCE</scope>
</reference>
<feature type="domain" description="RagB/SusD" evidence="5">
    <location>
        <begin position="2"/>
        <end position="186"/>
    </location>
</feature>
<evidence type="ECO:0000256" key="1">
    <source>
        <dbReference type="ARBA" id="ARBA00004442"/>
    </source>
</evidence>
<dbReference type="InterPro" id="IPR011990">
    <property type="entry name" value="TPR-like_helical_dom_sf"/>
</dbReference>
<dbReference type="GO" id="GO:0009279">
    <property type="term" value="C:cell outer membrane"/>
    <property type="evidence" value="ECO:0007669"/>
    <property type="project" value="UniProtKB-SubCell"/>
</dbReference>
<evidence type="ECO:0000256" key="2">
    <source>
        <dbReference type="ARBA" id="ARBA00022729"/>
    </source>
</evidence>
<dbReference type="Gene3D" id="1.25.40.390">
    <property type="match status" value="1"/>
</dbReference>
<dbReference type="SUPFAM" id="SSF48452">
    <property type="entry name" value="TPR-like"/>
    <property type="match status" value="1"/>
</dbReference>
<dbReference type="InterPro" id="IPR012944">
    <property type="entry name" value="SusD_RagB_dom"/>
</dbReference>
<dbReference type="EMBL" id="VSSQ01056194">
    <property type="protein sequence ID" value="MPN10052.1"/>
    <property type="molecule type" value="Genomic_DNA"/>
</dbReference>
<name>A0A645F920_9ZZZZ</name>
<comment type="caution">
    <text evidence="6">The sequence shown here is derived from an EMBL/GenBank/DDBJ whole genome shotgun (WGS) entry which is preliminary data.</text>
</comment>
<proteinExistence type="predicted"/>
<accession>A0A645F920</accession>